<dbReference type="AlphaFoldDB" id="A0A918M2R9"/>
<feature type="compositionally biased region" description="Gly residues" evidence="1">
    <location>
        <begin position="472"/>
        <end position="491"/>
    </location>
</feature>
<reference evidence="3" key="2">
    <citation type="submission" date="2020-09" db="EMBL/GenBank/DDBJ databases">
        <authorList>
            <person name="Sun Q."/>
            <person name="Ohkuma M."/>
        </authorList>
    </citation>
    <scope>NUCLEOTIDE SEQUENCE</scope>
    <source>
        <strain evidence="3">JCM 4391</strain>
    </source>
</reference>
<feature type="compositionally biased region" description="Gly residues" evidence="1">
    <location>
        <begin position="308"/>
        <end position="320"/>
    </location>
</feature>
<evidence type="ECO:0000313" key="4">
    <source>
        <dbReference type="Proteomes" id="UP000636661"/>
    </source>
</evidence>
<feature type="compositionally biased region" description="Pro residues" evidence="1">
    <location>
        <begin position="289"/>
        <end position="307"/>
    </location>
</feature>
<evidence type="ECO:0000313" key="3">
    <source>
        <dbReference type="EMBL" id="GGU27807.1"/>
    </source>
</evidence>
<feature type="compositionally biased region" description="Basic and acidic residues" evidence="1">
    <location>
        <begin position="496"/>
        <end position="515"/>
    </location>
</feature>
<sequence>MAVRHTTRSRTRTRTRSRTGTLLVSTGALLLVAHVGGWPLASRPPQATADGVGRSALVLSVTVNKKTPRQAERIGIRVGHPVVKRYRLTNRSGADLHRVTLTDPSVPGKALRCPRGQGFWMRGMSSVTCTARFSAAPGRHSATVRARGEIPSLGMRPTASMAAGYQGVTGALALAVTVTRAVAPQALVRYTISNPGNRTVHGARLVDPVLGRTPVDCAGRPGPPQALGPGAVAVCVARLTGLRPGTYRSTPEVRGSDRLFTLGPTCTRLVRPPVLVARATAPFVVRPRPVAPPPPPPPPVRAVPPPGGGGGGAGGGGVVPPGGAGGAGGGGGAAIGGAGGVGGGGAAGIAGAGGGAGTGVPGGVAGAVGAPGAPGALGAAAAGAGTVPGAAGAGPAAGAAVPGLTAPGAAVPGLTAPGAAVPGLTAPGAAVPGLTAPGATVPGLTAPGATVPGLTAPGATVPGLPLPPGVGVPPGGIGPGTGLPPGTGAGVGPRSPADRAREPSPTAENRRDRGLTARARGTYRRDDSMSPAVFLLLLFLPAAALVVLASRRL</sequence>
<evidence type="ECO:0000256" key="2">
    <source>
        <dbReference type="SAM" id="Phobius"/>
    </source>
</evidence>
<reference evidence="3" key="1">
    <citation type="journal article" date="2014" name="Int. J. Syst. Evol. Microbiol.">
        <title>Complete genome sequence of Corynebacterium casei LMG S-19264T (=DSM 44701T), isolated from a smear-ripened cheese.</title>
        <authorList>
            <consortium name="US DOE Joint Genome Institute (JGI-PGF)"/>
            <person name="Walter F."/>
            <person name="Albersmeier A."/>
            <person name="Kalinowski J."/>
            <person name="Ruckert C."/>
        </authorList>
    </citation>
    <scope>NUCLEOTIDE SEQUENCE</scope>
    <source>
        <strain evidence="3">JCM 4391</strain>
    </source>
</reference>
<dbReference type="Proteomes" id="UP000636661">
    <property type="component" value="Unassembled WGS sequence"/>
</dbReference>
<dbReference type="EMBL" id="BMTP01000003">
    <property type="protein sequence ID" value="GGU27807.1"/>
    <property type="molecule type" value="Genomic_DNA"/>
</dbReference>
<protein>
    <submittedName>
        <fullName evidence="3">Uncharacterized protein</fullName>
    </submittedName>
</protein>
<keyword evidence="2" id="KW-0472">Membrane</keyword>
<accession>A0A918M2R9</accession>
<evidence type="ECO:0000256" key="1">
    <source>
        <dbReference type="SAM" id="MobiDB-lite"/>
    </source>
</evidence>
<dbReference type="RefSeq" id="WP_189549773.1">
    <property type="nucleotide sequence ID" value="NZ_BMTP01000003.1"/>
</dbReference>
<proteinExistence type="predicted"/>
<comment type="caution">
    <text evidence="3">The sequence shown here is derived from an EMBL/GenBank/DDBJ whole genome shotgun (WGS) entry which is preliminary data.</text>
</comment>
<organism evidence="3 4">
    <name type="scientific">Streptomyces lavendofoliae</name>
    <dbReference type="NCBI Taxonomy" id="67314"/>
    <lineage>
        <taxon>Bacteria</taxon>
        <taxon>Bacillati</taxon>
        <taxon>Actinomycetota</taxon>
        <taxon>Actinomycetes</taxon>
        <taxon>Kitasatosporales</taxon>
        <taxon>Streptomycetaceae</taxon>
        <taxon>Streptomyces</taxon>
    </lineage>
</organism>
<keyword evidence="2" id="KW-1133">Transmembrane helix</keyword>
<keyword evidence="2" id="KW-0812">Transmembrane</keyword>
<feature type="transmembrane region" description="Helical" evidence="2">
    <location>
        <begin position="529"/>
        <end position="549"/>
    </location>
</feature>
<feature type="region of interest" description="Disordered" evidence="1">
    <location>
        <begin position="460"/>
        <end position="523"/>
    </location>
</feature>
<gene>
    <name evidence="3" type="ORF">GCM10010274_13120</name>
</gene>
<name>A0A918M2R9_9ACTN</name>
<feature type="region of interest" description="Disordered" evidence="1">
    <location>
        <begin position="286"/>
        <end position="320"/>
    </location>
</feature>
<keyword evidence="4" id="KW-1185">Reference proteome</keyword>